<dbReference type="Gene3D" id="2.60.120.10">
    <property type="entry name" value="Jelly Rolls"/>
    <property type="match status" value="1"/>
</dbReference>
<dbReference type="PANTHER" id="PTHR24567">
    <property type="entry name" value="CRP FAMILY TRANSCRIPTIONAL REGULATORY PROTEIN"/>
    <property type="match status" value="1"/>
</dbReference>
<dbReference type="InterPro" id="IPR014710">
    <property type="entry name" value="RmlC-like_jellyroll"/>
</dbReference>
<dbReference type="SUPFAM" id="SSF46785">
    <property type="entry name" value="Winged helix' DNA-binding domain"/>
    <property type="match status" value="1"/>
</dbReference>
<dbReference type="PANTHER" id="PTHR24567:SF26">
    <property type="entry name" value="REGULATORY PROTEIN YEIL"/>
    <property type="match status" value="1"/>
</dbReference>
<dbReference type="Gene3D" id="1.10.10.10">
    <property type="entry name" value="Winged helix-like DNA-binding domain superfamily/Winged helix DNA-binding domain"/>
    <property type="match status" value="1"/>
</dbReference>
<comment type="caution">
    <text evidence="5">The sequence shown here is derived from an EMBL/GenBank/DDBJ whole genome shotgun (WGS) entry which is preliminary data.</text>
</comment>
<reference evidence="5 6" key="1">
    <citation type="submission" date="2017-06" db="EMBL/GenBank/DDBJ databases">
        <title>Draft genome sequence of anaerobic fermentative bacterium Anaeromicrobium sediminis DY2726D isolated from West Pacific Ocean sediments.</title>
        <authorList>
            <person name="Zeng X."/>
        </authorList>
    </citation>
    <scope>NUCLEOTIDE SEQUENCE [LARGE SCALE GENOMIC DNA]</scope>
    <source>
        <strain evidence="5 6">DY2726D</strain>
    </source>
</reference>
<feature type="domain" description="Cyclic nucleotide-binding" evidence="4">
    <location>
        <begin position="33"/>
        <end position="112"/>
    </location>
</feature>
<dbReference type="EMBL" id="NIBG01000023">
    <property type="protein sequence ID" value="PAB57715.1"/>
    <property type="molecule type" value="Genomic_DNA"/>
</dbReference>
<proteinExistence type="predicted"/>
<dbReference type="Proteomes" id="UP000216024">
    <property type="component" value="Unassembled WGS sequence"/>
</dbReference>
<evidence type="ECO:0000259" key="4">
    <source>
        <dbReference type="PROSITE" id="PS50042"/>
    </source>
</evidence>
<name>A0A267MFR3_9FIRM</name>
<accession>A0A267MFR3</accession>
<dbReference type="RefSeq" id="WP_095135120.1">
    <property type="nucleotide sequence ID" value="NZ_NIBG01000023.1"/>
</dbReference>
<evidence type="ECO:0000256" key="3">
    <source>
        <dbReference type="ARBA" id="ARBA00023163"/>
    </source>
</evidence>
<dbReference type="Pfam" id="PF13545">
    <property type="entry name" value="HTH_Crp_2"/>
    <property type="match status" value="1"/>
</dbReference>
<dbReference type="SMART" id="SM00419">
    <property type="entry name" value="HTH_CRP"/>
    <property type="match status" value="1"/>
</dbReference>
<keyword evidence="1" id="KW-0805">Transcription regulation</keyword>
<evidence type="ECO:0000256" key="1">
    <source>
        <dbReference type="ARBA" id="ARBA00023015"/>
    </source>
</evidence>
<keyword evidence="6" id="KW-1185">Reference proteome</keyword>
<dbReference type="InterPro" id="IPR012318">
    <property type="entry name" value="HTH_CRP"/>
</dbReference>
<evidence type="ECO:0000313" key="6">
    <source>
        <dbReference type="Proteomes" id="UP000216024"/>
    </source>
</evidence>
<dbReference type="InterPro" id="IPR018490">
    <property type="entry name" value="cNMP-bd_dom_sf"/>
</dbReference>
<organism evidence="5 6">
    <name type="scientific">Anaeromicrobium sediminis</name>
    <dbReference type="NCBI Taxonomy" id="1478221"/>
    <lineage>
        <taxon>Bacteria</taxon>
        <taxon>Bacillati</taxon>
        <taxon>Bacillota</taxon>
        <taxon>Clostridia</taxon>
        <taxon>Peptostreptococcales</taxon>
        <taxon>Thermotaleaceae</taxon>
        <taxon>Anaeromicrobium</taxon>
    </lineage>
</organism>
<dbReference type="InterPro" id="IPR050397">
    <property type="entry name" value="Env_Response_Regulators"/>
</dbReference>
<sequence>MFIEDFINNENDLSNLLMGMPDEIRKKCVVQKFGPKAVLVKKDQEPEFVYIIYLGTLRIFNEFKNGKILQTAKLKDMNFVGALEVLSSKDKIAASVETVTECTALRIPKEDFLDWIEKDHYLAIMVGKKIANDFYNTAYSNGRLLLNSTMYTLVSFIIEALKDDIEEGKVAFISKKRQEIADELGISLRTVQRNIRKLKDTGLITIDTGKIHVDSNQYKRLIDRLNELV</sequence>
<evidence type="ECO:0000256" key="2">
    <source>
        <dbReference type="ARBA" id="ARBA00023125"/>
    </source>
</evidence>
<keyword evidence="3" id="KW-0804">Transcription</keyword>
<dbReference type="CDD" id="cd00038">
    <property type="entry name" value="CAP_ED"/>
    <property type="match status" value="1"/>
</dbReference>
<dbReference type="PROSITE" id="PS50042">
    <property type="entry name" value="CNMP_BINDING_3"/>
    <property type="match status" value="1"/>
</dbReference>
<dbReference type="Pfam" id="PF00027">
    <property type="entry name" value="cNMP_binding"/>
    <property type="match status" value="1"/>
</dbReference>
<gene>
    <name evidence="5" type="ORF">CCE28_17990</name>
</gene>
<dbReference type="GO" id="GO:0005829">
    <property type="term" value="C:cytosol"/>
    <property type="evidence" value="ECO:0007669"/>
    <property type="project" value="TreeGrafter"/>
</dbReference>
<dbReference type="InterPro" id="IPR036390">
    <property type="entry name" value="WH_DNA-bd_sf"/>
</dbReference>
<dbReference type="SUPFAM" id="SSF51206">
    <property type="entry name" value="cAMP-binding domain-like"/>
    <property type="match status" value="1"/>
</dbReference>
<evidence type="ECO:0000313" key="5">
    <source>
        <dbReference type="EMBL" id="PAB57715.1"/>
    </source>
</evidence>
<dbReference type="GO" id="GO:0003677">
    <property type="term" value="F:DNA binding"/>
    <property type="evidence" value="ECO:0007669"/>
    <property type="project" value="UniProtKB-KW"/>
</dbReference>
<dbReference type="GO" id="GO:0003700">
    <property type="term" value="F:DNA-binding transcription factor activity"/>
    <property type="evidence" value="ECO:0007669"/>
    <property type="project" value="TreeGrafter"/>
</dbReference>
<dbReference type="OrthoDB" id="1664418at2"/>
<dbReference type="AlphaFoldDB" id="A0A267MFR3"/>
<protein>
    <recommendedName>
        <fullName evidence="4">Cyclic nucleotide-binding domain-containing protein</fullName>
    </recommendedName>
</protein>
<dbReference type="InterPro" id="IPR036388">
    <property type="entry name" value="WH-like_DNA-bd_sf"/>
</dbReference>
<dbReference type="InterPro" id="IPR000595">
    <property type="entry name" value="cNMP-bd_dom"/>
</dbReference>
<keyword evidence="2" id="KW-0238">DNA-binding</keyword>